<feature type="active site" description="Proton donor" evidence="6">
    <location>
        <position position="437"/>
    </location>
</feature>
<dbReference type="Gene3D" id="1.20.58.80">
    <property type="entry name" value="Phosphotransferase system, lactose/cellobiose-type IIA subunit"/>
    <property type="match status" value="1"/>
</dbReference>
<dbReference type="Pfam" id="PF21702">
    <property type="entry name" value="GLGE_C"/>
    <property type="match status" value="1"/>
</dbReference>
<dbReference type="PANTHER" id="PTHR47786">
    <property type="entry name" value="ALPHA-1,4-GLUCAN:MALTOSE-1-PHOSPHATE MALTOSYLTRANSFERASE"/>
    <property type="match status" value="1"/>
</dbReference>
<keyword evidence="3 6" id="KW-0808">Transferase</keyword>
<feature type="active site" description="Nucleophile" evidence="6">
    <location>
        <position position="408"/>
    </location>
</feature>
<comment type="subunit">
    <text evidence="1 6">Homodimer.</text>
</comment>
<evidence type="ECO:0000256" key="5">
    <source>
        <dbReference type="ARBA" id="ARBA00048735"/>
    </source>
</evidence>
<name>A0A0K1E8Q1_CHOCO</name>
<comment type="catalytic activity">
    <reaction evidence="5 6">
        <text>alpha-maltose 1-phosphate + [(1-&gt;4)-alpha-D-glucosyl](n) = [(1-&gt;4)-alpha-D-glucosyl](n+2) + phosphate</text>
        <dbReference type="Rhea" id="RHEA:42692"/>
        <dbReference type="Rhea" id="RHEA-COMP:9584"/>
        <dbReference type="Rhea" id="RHEA-COMP:10183"/>
        <dbReference type="ChEBI" id="CHEBI:15444"/>
        <dbReference type="ChEBI" id="CHEBI:43474"/>
        <dbReference type="ChEBI" id="CHEBI:63576"/>
        <dbReference type="EC" id="2.4.99.16"/>
    </reaction>
</comment>
<dbReference type="InterPro" id="IPR049171">
    <property type="entry name" value="GLGE_C"/>
</dbReference>
<dbReference type="InterPro" id="IPR006047">
    <property type="entry name" value="GH13_cat_dom"/>
</dbReference>
<feature type="binding site" evidence="6">
    <location>
        <position position="372"/>
    </location>
    <ligand>
        <name>alpha-maltose 1-phosphate</name>
        <dbReference type="ChEBI" id="CHEBI:63576"/>
    </ligand>
</feature>
<dbReference type="HAMAP" id="MF_02124">
    <property type="entry name" value="GlgE"/>
    <property type="match status" value="1"/>
</dbReference>
<dbReference type="SUPFAM" id="SSF51011">
    <property type="entry name" value="Glycosyl hydrolase domain"/>
    <property type="match status" value="1"/>
</dbReference>
<feature type="binding site" evidence="6">
    <location>
        <position position="409"/>
    </location>
    <ligand>
        <name>alpha-maltose 1-phosphate</name>
        <dbReference type="ChEBI" id="CHEBI:63576"/>
    </ligand>
</feature>
<keyword evidence="4 6" id="KW-0119">Carbohydrate metabolism</keyword>
<protein>
    <recommendedName>
        <fullName evidence="6">Alpha-1,4-glucan:maltose-1-phosphate maltosyltransferase</fullName>
        <shortName evidence="6">GMPMT</shortName>
        <ecNumber evidence="6">2.4.99.16</ecNumber>
    </recommendedName>
    <alternativeName>
        <fullName evidence="6">(1-&gt;4)-alpha-D-glucan:maltose-1-phosphate alpha-D-maltosyltransferase</fullName>
    </alternativeName>
</protein>
<organism evidence="8 9">
    <name type="scientific">Chondromyces crocatus</name>
    <dbReference type="NCBI Taxonomy" id="52"/>
    <lineage>
        <taxon>Bacteria</taxon>
        <taxon>Pseudomonadati</taxon>
        <taxon>Myxococcota</taxon>
        <taxon>Polyangia</taxon>
        <taxon>Polyangiales</taxon>
        <taxon>Polyangiaceae</taxon>
        <taxon>Chondromyces</taxon>
    </lineage>
</organism>
<reference evidence="8 9" key="1">
    <citation type="submission" date="2015-07" db="EMBL/GenBank/DDBJ databases">
        <title>Genome analysis of myxobacterium Chondromyces crocatus Cm c5 reveals a high potential for natural compound synthesis and the genetic basis for the loss of fruiting body formation.</title>
        <authorList>
            <person name="Zaburannyi N."/>
            <person name="Bunk B."/>
            <person name="Maier J."/>
            <person name="Overmann J."/>
            <person name="Mueller R."/>
        </authorList>
    </citation>
    <scope>NUCLEOTIDE SEQUENCE [LARGE SCALE GENOMIC DNA]</scope>
    <source>
        <strain evidence="8 9">Cm c5</strain>
    </source>
</reference>
<evidence type="ECO:0000256" key="4">
    <source>
        <dbReference type="ARBA" id="ARBA00023277"/>
    </source>
</evidence>
<keyword evidence="9" id="KW-1185">Reference proteome</keyword>
<evidence type="ECO:0000313" key="9">
    <source>
        <dbReference type="Proteomes" id="UP000067626"/>
    </source>
</evidence>
<comment type="function">
    <text evidence="6">Maltosyltransferase that uses maltose 1-phosphate (M1P) as the sugar donor to elongate linear or branched alpha-(1-&gt;4)-glucans. Is involved in a branched alpha-glucan biosynthetic pathway from trehalose, together with TreS, Mak and GlgB.</text>
</comment>
<evidence type="ECO:0000256" key="6">
    <source>
        <dbReference type="HAMAP-Rule" id="MF_02124"/>
    </source>
</evidence>
<dbReference type="AlphaFoldDB" id="A0A0K1E8Q1"/>
<feature type="binding site" evidence="6">
    <location>
        <position position="277"/>
    </location>
    <ligand>
        <name>alpha-maltose 1-phosphate</name>
        <dbReference type="ChEBI" id="CHEBI:63576"/>
    </ligand>
</feature>
<feature type="binding site" evidence="6">
    <location>
        <position position="337"/>
    </location>
    <ligand>
        <name>alpha-maltose 1-phosphate</name>
        <dbReference type="ChEBI" id="CHEBI:63576"/>
    </ligand>
</feature>
<dbReference type="EMBL" id="CP012159">
    <property type="protein sequence ID" value="AKT37256.1"/>
    <property type="molecule type" value="Genomic_DNA"/>
</dbReference>
<dbReference type="STRING" id="52.CMC5_013870"/>
<dbReference type="SUPFAM" id="SSF51445">
    <property type="entry name" value="(Trans)glycosidases"/>
    <property type="match status" value="1"/>
</dbReference>
<dbReference type="InterPro" id="IPR013780">
    <property type="entry name" value="Glyco_hydro_b"/>
</dbReference>
<dbReference type="PATRIC" id="fig|52.7.peg.1480"/>
<dbReference type="Gene3D" id="3.20.20.80">
    <property type="entry name" value="Glycosidases"/>
    <property type="match status" value="1"/>
</dbReference>
<dbReference type="InterPro" id="IPR021828">
    <property type="entry name" value="GlgE_dom_N/S"/>
</dbReference>
<dbReference type="InterPro" id="IPR017853">
    <property type="entry name" value="GH"/>
</dbReference>
<feature type="domain" description="Glycosyl hydrolase family 13 catalytic" evidence="7">
    <location>
        <begin position="230"/>
        <end position="574"/>
    </location>
</feature>
<sequence>MHGRERNAGHPWEHMVERGHLRVLVERVRPELDGGRFPVKRVIGDPLEVEVDLIPDGHDAVGGALLVRAPAPASSPPGGAPDAEARPWQEVPLARVDANDRFRATVTLTALGIWEYTVVGWIEPFTTWQRGTRRKVEAGQDVAVELLEGAALLAAAAKRAADADAQALATAAATLGSTAAPLETRLAVGLAAETAALAARAPDRARASTYPRVLQVIVDPPRARFSAWYEFFPRSFGDAGQHGTFASAERMLPYVAGMGFDVVYLPPIHPIGRAHRKGRNNTLTAEADDPGSPWAIGAAEGGHTAVHPALGTLADFDHFVGTAREHGLEIALDIAFQASPDHPWVKEHPAWFKARPDGTIQYAENPPKKYQDVYPFDFESSDWQAMWEALRDVFLFWADHGVKIFRVDNPHTKALPFWEYCLREVKAAHPDAIFLAEAFTRPTLMHALAKLGFTQSYTYFTWRTTKDELTEYLTRLTRTEVAEFYRPNFWPNTPDILPEHLQTGSRPVFIARLVLAATLSSNYGMYGPAFELMDHVPRPGSEEYIDNEKYELKRWELDRPGSLRHVIQRVNEIRRENRALQQTNRIHFHETGNDAVFCFSKTSDDGESLIVVVVNLDPDHTQSAWLELDLPGITDQERSFQVHDLLSNARYQWKGRRAFVELDPRVMPAHIFRVRRFVRSEQNFEYYL</sequence>
<dbReference type="Pfam" id="PF11896">
    <property type="entry name" value="GlgE_dom_N_S"/>
    <property type="match status" value="1"/>
</dbReference>
<dbReference type="PANTHER" id="PTHR47786:SF2">
    <property type="entry name" value="GLYCOSYL HYDROLASE FAMILY 13 CATALYTIC DOMAIN-CONTAINING PROTEIN"/>
    <property type="match status" value="1"/>
</dbReference>
<evidence type="ECO:0000259" key="7">
    <source>
        <dbReference type="SMART" id="SM00642"/>
    </source>
</evidence>
<dbReference type="EC" id="2.4.99.16" evidence="6"/>
<dbReference type="InterPro" id="IPR013783">
    <property type="entry name" value="Ig-like_fold"/>
</dbReference>
<dbReference type="RefSeq" id="WP_281180835.1">
    <property type="nucleotide sequence ID" value="NZ_CP012159.1"/>
</dbReference>
<feature type="binding site" evidence="6">
    <location>
        <begin position="549"/>
        <end position="550"/>
    </location>
    <ligand>
        <name>alpha-maltose 1-phosphate</name>
        <dbReference type="ChEBI" id="CHEBI:63576"/>
    </ligand>
</feature>
<evidence type="ECO:0000256" key="2">
    <source>
        <dbReference type="ARBA" id="ARBA00022676"/>
    </source>
</evidence>
<dbReference type="CDD" id="cd11344">
    <property type="entry name" value="AmyAc_GlgE_like"/>
    <property type="match status" value="1"/>
</dbReference>
<dbReference type="Proteomes" id="UP000067626">
    <property type="component" value="Chromosome"/>
</dbReference>
<dbReference type="InterPro" id="IPR026585">
    <property type="entry name" value="GlgE"/>
</dbReference>
<evidence type="ECO:0000256" key="1">
    <source>
        <dbReference type="ARBA" id="ARBA00011738"/>
    </source>
</evidence>
<dbReference type="Gene3D" id="2.60.40.1180">
    <property type="entry name" value="Golgi alpha-mannosidase II"/>
    <property type="match status" value="1"/>
</dbReference>
<accession>A0A0K1E8Q1</accession>
<evidence type="ECO:0000256" key="3">
    <source>
        <dbReference type="ARBA" id="ARBA00022679"/>
    </source>
</evidence>
<gene>
    <name evidence="6" type="primary">glgE</name>
    <name evidence="8" type="ORF">CMC5_013870</name>
</gene>
<comment type="similarity">
    <text evidence="6">Belongs to the glycosyl hydrolase 13 family. GlgE subfamily.</text>
</comment>
<evidence type="ECO:0000313" key="8">
    <source>
        <dbReference type="EMBL" id="AKT37256.1"/>
    </source>
</evidence>
<dbReference type="Gene3D" id="2.60.40.10">
    <property type="entry name" value="Immunoglobulins"/>
    <property type="match status" value="1"/>
</dbReference>
<feature type="site" description="Transition state stabilizer" evidence="6">
    <location>
        <position position="495"/>
    </location>
</feature>
<dbReference type="GO" id="GO:0004553">
    <property type="term" value="F:hydrolase activity, hydrolyzing O-glycosyl compounds"/>
    <property type="evidence" value="ECO:0007669"/>
    <property type="project" value="InterPro"/>
</dbReference>
<keyword evidence="2 6" id="KW-0328">Glycosyltransferase</keyword>
<dbReference type="GO" id="GO:0030979">
    <property type="term" value="P:alpha-glucan biosynthetic process"/>
    <property type="evidence" value="ECO:0007669"/>
    <property type="project" value="UniProtKB-UniRule"/>
</dbReference>
<dbReference type="GO" id="GO:0016758">
    <property type="term" value="F:hexosyltransferase activity"/>
    <property type="evidence" value="ECO:0007669"/>
    <property type="project" value="UniProtKB-UniRule"/>
</dbReference>
<proteinExistence type="inferred from homology"/>
<dbReference type="KEGG" id="ccro:CMC5_013870"/>
<dbReference type="SMART" id="SM00642">
    <property type="entry name" value="Aamy"/>
    <property type="match status" value="1"/>
</dbReference>